<evidence type="ECO:0000313" key="2">
    <source>
        <dbReference type="Proteomes" id="UP000621859"/>
    </source>
</evidence>
<proteinExistence type="predicted"/>
<organism evidence="1 2">
    <name type="scientific">Silvimonas amylolytica</name>
    <dbReference type="NCBI Taxonomy" id="449663"/>
    <lineage>
        <taxon>Bacteria</taxon>
        <taxon>Pseudomonadati</taxon>
        <taxon>Pseudomonadota</taxon>
        <taxon>Betaproteobacteria</taxon>
        <taxon>Neisseriales</taxon>
        <taxon>Chitinibacteraceae</taxon>
        <taxon>Silvimonas</taxon>
    </lineage>
</organism>
<comment type="caution">
    <text evidence="1">The sequence shown here is derived from an EMBL/GenBank/DDBJ whole genome shotgun (WGS) entry which is preliminary data.</text>
</comment>
<keyword evidence="2" id="KW-1185">Reference proteome</keyword>
<sequence length="85" mass="9473">MIAVRQKQKTRHIGGFFIAWQSKGRCQITTDTKTHNGVNLKWLTSLPIVSPAKHALTYKPGAQCNSVIVDGPDTTRPEPKDKFDP</sequence>
<dbReference type="EMBL" id="BMLY01000002">
    <property type="protein sequence ID" value="GGP25898.1"/>
    <property type="molecule type" value="Genomic_DNA"/>
</dbReference>
<evidence type="ECO:0000313" key="1">
    <source>
        <dbReference type="EMBL" id="GGP25898.1"/>
    </source>
</evidence>
<accession>A0ABQ2PKN2</accession>
<dbReference type="Proteomes" id="UP000621859">
    <property type="component" value="Unassembled WGS sequence"/>
</dbReference>
<protein>
    <submittedName>
        <fullName evidence="1">Uncharacterized protein</fullName>
    </submittedName>
</protein>
<reference evidence="2" key="1">
    <citation type="journal article" date="2019" name="Int. J. Syst. Evol. Microbiol.">
        <title>The Global Catalogue of Microorganisms (GCM) 10K type strain sequencing project: providing services to taxonomists for standard genome sequencing and annotation.</title>
        <authorList>
            <consortium name="The Broad Institute Genomics Platform"/>
            <consortium name="The Broad Institute Genome Sequencing Center for Infectious Disease"/>
            <person name="Wu L."/>
            <person name="Ma J."/>
        </authorList>
    </citation>
    <scope>NUCLEOTIDE SEQUENCE [LARGE SCALE GENOMIC DNA]</scope>
    <source>
        <strain evidence="2">CGMCC 1.8860</strain>
    </source>
</reference>
<name>A0ABQ2PKN2_9NEIS</name>
<gene>
    <name evidence="1" type="ORF">GCM10010971_17170</name>
</gene>